<keyword evidence="1" id="KW-0812">Transmembrane</keyword>
<dbReference type="Pfam" id="PF12730">
    <property type="entry name" value="ABC2_membrane_4"/>
    <property type="match status" value="1"/>
</dbReference>
<dbReference type="RefSeq" id="WP_338753015.1">
    <property type="nucleotide sequence ID" value="NZ_CP147404.1"/>
</dbReference>
<sequence length="272" mass="31459">MKPLFHNEWERLWSKKSSFLFLLLIPFLVFITAIQSLENNKILEKTDPQYSFWSNFPVMSLAEVFMLYFNIVAVLLVVMSFTYEYRTGQLRMILQRSYSFSKVFLAKYIVVLLYLFLLLAFYFVCSLVAGLIFFEGAEEVYLFYQHEPVTQIKSLSYSVDYYLLSFLSLTAVASTAIFVGVVSRSSTSAFAVTAVFLLVSMLYPVLLGMFGEAIGYSQYVYFSLIEIQFSGVVQMLTNNLFLRRWIFSILVIYIVLGTSASLWVFSKRDSLH</sequence>
<name>A0ABZ2N7D6_9BACI</name>
<evidence type="ECO:0000313" key="2">
    <source>
        <dbReference type="EMBL" id="WXB93623.1"/>
    </source>
</evidence>
<feature type="transmembrane region" description="Helical" evidence="1">
    <location>
        <begin position="161"/>
        <end position="182"/>
    </location>
</feature>
<dbReference type="PANTHER" id="PTHR37305">
    <property type="entry name" value="INTEGRAL MEMBRANE PROTEIN-RELATED"/>
    <property type="match status" value="1"/>
</dbReference>
<keyword evidence="1" id="KW-1133">Transmembrane helix</keyword>
<accession>A0ABZ2N7D6</accession>
<gene>
    <name evidence="2" type="ORF">WDJ61_02945</name>
</gene>
<proteinExistence type="predicted"/>
<evidence type="ECO:0000313" key="3">
    <source>
        <dbReference type="Proteomes" id="UP001387364"/>
    </source>
</evidence>
<feature type="transmembrane region" description="Helical" evidence="1">
    <location>
        <begin position="189"/>
        <end position="210"/>
    </location>
</feature>
<dbReference type="PANTHER" id="PTHR37305:SF1">
    <property type="entry name" value="MEMBRANE PROTEIN"/>
    <property type="match status" value="1"/>
</dbReference>
<feature type="transmembrane region" description="Helical" evidence="1">
    <location>
        <begin position="104"/>
        <end position="134"/>
    </location>
</feature>
<protein>
    <submittedName>
        <fullName evidence="2">ABC transporter permease</fullName>
    </submittedName>
</protein>
<dbReference type="EMBL" id="CP147404">
    <property type="protein sequence ID" value="WXB93623.1"/>
    <property type="molecule type" value="Genomic_DNA"/>
</dbReference>
<keyword evidence="1" id="KW-0472">Membrane</keyword>
<feature type="transmembrane region" description="Helical" evidence="1">
    <location>
        <begin position="60"/>
        <end position="83"/>
    </location>
</feature>
<evidence type="ECO:0000256" key="1">
    <source>
        <dbReference type="SAM" id="Phobius"/>
    </source>
</evidence>
<keyword evidence="3" id="KW-1185">Reference proteome</keyword>
<organism evidence="2 3">
    <name type="scientific">Bacillus kandeliae</name>
    <dbReference type="NCBI Taxonomy" id="3129297"/>
    <lineage>
        <taxon>Bacteria</taxon>
        <taxon>Bacillati</taxon>
        <taxon>Bacillota</taxon>
        <taxon>Bacilli</taxon>
        <taxon>Bacillales</taxon>
        <taxon>Bacillaceae</taxon>
        <taxon>Bacillus</taxon>
    </lineage>
</organism>
<dbReference type="Proteomes" id="UP001387364">
    <property type="component" value="Chromosome"/>
</dbReference>
<feature type="transmembrane region" description="Helical" evidence="1">
    <location>
        <begin position="245"/>
        <end position="265"/>
    </location>
</feature>
<reference evidence="2 3" key="1">
    <citation type="submission" date="2024-02" db="EMBL/GenBank/DDBJ databases">
        <title>Seven novel Bacillus-like species.</title>
        <authorList>
            <person name="Liu G."/>
        </authorList>
    </citation>
    <scope>NUCLEOTIDE SEQUENCE [LARGE SCALE GENOMIC DNA]</scope>
    <source>
        <strain evidence="2 3">FJAT-52991</strain>
    </source>
</reference>